<proteinExistence type="predicted"/>
<reference evidence="1" key="1">
    <citation type="journal article" date="2015" name="Nature">
        <title>Complex archaea that bridge the gap between prokaryotes and eukaryotes.</title>
        <authorList>
            <person name="Spang A."/>
            <person name="Saw J.H."/>
            <person name="Jorgensen S.L."/>
            <person name="Zaremba-Niedzwiedzka K."/>
            <person name="Martijn J."/>
            <person name="Lind A.E."/>
            <person name="van Eijk R."/>
            <person name="Schleper C."/>
            <person name="Guy L."/>
            <person name="Ettema T.J."/>
        </authorList>
    </citation>
    <scope>NUCLEOTIDE SEQUENCE</scope>
</reference>
<organism evidence="1">
    <name type="scientific">marine sediment metagenome</name>
    <dbReference type="NCBI Taxonomy" id="412755"/>
    <lineage>
        <taxon>unclassified sequences</taxon>
        <taxon>metagenomes</taxon>
        <taxon>ecological metagenomes</taxon>
    </lineage>
</organism>
<dbReference type="AlphaFoldDB" id="A0A0F9K7C0"/>
<comment type="caution">
    <text evidence="1">The sequence shown here is derived from an EMBL/GenBank/DDBJ whole genome shotgun (WGS) entry which is preliminary data.</text>
</comment>
<accession>A0A0F9K7C0</accession>
<sequence length="64" mass="7090">MPTKKVATMTYLLRANRIKLAQAAKAQNTTTANILADAAKKAIEDAGLTWIDQPELRGKYERES</sequence>
<evidence type="ECO:0000313" key="1">
    <source>
        <dbReference type="EMBL" id="KKM17978.1"/>
    </source>
</evidence>
<gene>
    <name evidence="1" type="ORF">LCGC14_1670380</name>
</gene>
<protein>
    <submittedName>
        <fullName evidence="1">Uncharacterized protein</fullName>
    </submittedName>
</protein>
<dbReference type="EMBL" id="LAZR01014329">
    <property type="protein sequence ID" value="KKM17978.1"/>
    <property type="molecule type" value="Genomic_DNA"/>
</dbReference>
<name>A0A0F9K7C0_9ZZZZ</name>